<evidence type="ECO:0000313" key="7">
    <source>
        <dbReference type="RefSeq" id="XP_022150661.1"/>
    </source>
</evidence>
<comment type="similarity">
    <text evidence="1">Belongs to the arsA ATPase family.</text>
</comment>
<dbReference type="Gene3D" id="3.40.50.300">
    <property type="entry name" value="P-loop containing nucleotide triphosphate hydrolases"/>
    <property type="match status" value="1"/>
</dbReference>
<protein>
    <submittedName>
        <fullName evidence="5 6">Uncharacterized protein At1g26090, chloroplastic</fullName>
    </submittedName>
</protein>
<dbReference type="InterPro" id="IPR008978">
    <property type="entry name" value="HSP20-like_chaperone"/>
</dbReference>
<dbReference type="RefSeq" id="XP_022150659.1">
    <property type="nucleotide sequence ID" value="XM_022294967.1"/>
</dbReference>
<evidence type="ECO:0000256" key="1">
    <source>
        <dbReference type="ARBA" id="ARBA00011040"/>
    </source>
</evidence>
<proteinExistence type="inferred from homology"/>
<dbReference type="Proteomes" id="UP000504603">
    <property type="component" value="Unplaced"/>
</dbReference>
<dbReference type="InterPro" id="IPR025723">
    <property type="entry name" value="ArsA/GET3_ATPase-like"/>
</dbReference>
<keyword evidence="4" id="KW-1185">Reference proteome</keyword>
<dbReference type="PANTHER" id="PTHR43868:SF1">
    <property type="entry name" value="P-LOOP CONTAINING NUCLEOSIDE TRIPHOSPHATE HYDROLASES SUPERFAMILY PROTEIN"/>
    <property type="match status" value="1"/>
</dbReference>
<dbReference type="RefSeq" id="XP_022150661.1">
    <property type="nucleotide sequence ID" value="XM_022294969.1"/>
</dbReference>
<dbReference type="InterPro" id="IPR040612">
    <property type="entry name" value="ArsA_HSP20-like"/>
</dbReference>
<feature type="domain" description="ArsA HSP20-like" evidence="3">
    <location>
        <begin position="387"/>
        <end position="448"/>
    </location>
</feature>
<dbReference type="Pfam" id="PF17886">
    <property type="entry name" value="ArsA_HSP20"/>
    <property type="match status" value="1"/>
</dbReference>
<dbReference type="InterPro" id="IPR053262">
    <property type="entry name" value="ArsA_ATPase-like"/>
</dbReference>
<evidence type="ECO:0000313" key="4">
    <source>
        <dbReference type="Proteomes" id="UP000504603"/>
    </source>
</evidence>
<evidence type="ECO:0000313" key="5">
    <source>
        <dbReference type="RefSeq" id="XP_022150659.1"/>
    </source>
</evidence>
<dbReference type="RefSeq" id="XP_022150660.1">
    <property type="nucleotide sequence ID" value="XM_022294968.1"/>
</dbReference>
<dbReference type="SUPFAM" id="SSF52540">
    <property type="entry name" value="P-loop containing nucleoside triphosphate hydrolases"/>
    <property type="match status" value="1"/>
</dbReference>
<dbReference type="OrthoDB" id="1909609at2759"/>
<name>A0A6J1D944_MOMCH</name>
<dbReference type="Gene3D" id="2.60.40.790">
    <property type="match status" value="1"/>
</dbReference>
<evidence type="ECO:0000313" key="6">
    <source>
        <dbReference type="RefSeq" id="XP_022150660.1"/>
    </source>
</evidence>
<sequence length="449" mass="49092">MASSLLYSTSFFGNPIPISMPIRTGRAASTRRRRALPVQSSKEIMDQKPTRLLTFLGKGGSGKTSSAVFAAQHFALAGLRTCLVIHNQDPTSEYLLDCKIGNSPVECGHNLSAVRLETTQMLLEPLKQLRQADSRLNMTQGVLEGVVGEELGVLPGMDSVFSVLLLEKFLGFSENMAQRDRKANYDIVIYDGISTEETIRIMGAASKARLYLKYMRSAAEKTDLGRLATPSILRLVDEAMGISRPGSHLSGRTSTDIWEALERMLERGSSAFSEPSKFGCFIVMDPTSPASVQSALRYWGCTIQAGAQISGAFAFISSHLDAESVSRLKENFSPLSLAFMPKFSIGSPVDWNTVLHDASSKGPRDLLSSSKSHISSLLSPVKFDPGNRSVTLFMPGFEKSEIKLYQYRGGSELLVEAGDQRRVISLPKEIQGKVGGAKFMDRSLVITMR</sequence>
<dbReference type="PANTHER" id="PTHR43868">
    <property type="entry name" value="OS02G0711200 PROTEIN"/>
    <property type="match status" value="1"/>
</dbReference>
<organism evidence="4 6">
    <name type="scientific">Momordica charantia</name>
    <name type="common">Bitter gourd</name>
    <name type="synonym">Balsam pear</name>
    <dbReference type="NCBI Taxonomy" id="3673"/>
    <lineage>
        <taxon>Eukaryota</taxon>
        <taxon>Viridiplantae</taxon>
        <taxon>Streptophyta</taxon>
        <taxon>Embryophyta</taxon>
        <taxon>Tracheophyta</taxon>
        <taxon>Spermatophyta</taxon>
        <taxon>Magnoliopsida</taxon>
        <taxon>eudicotyledons</taxon>
        <taxon>Gunneridae</taxon>
        <taxon>Pentapetalae</taxon>
        <taxon>rosids</taxon>
        <taxon>fabids</taxon>
        <taxon>Cucurbitales</taxon>
        <taxon>Cucurbitaceae</taxon>
        <taxon>Momordiceae</taxon>
        <taxon>Momordica</taxon>
    </lineage>
</organism>
<dbReference type="Pfam" id="PF02374">
    <property type="entry name" value="ArsA_ATPase"/>
    <property type="match status" value="1"/>
</dbReference>
<dbReference type="KEGG" id="mcha:111018739"/>
<gene>
    <name evidence="5 6 7" type="primary">LOC111018739</name>
</gene>
<dbReference type="InterPro" id="IPR027417">
    <property type="entry name" value="P-loop_NTPase"/>
</dbReference>
<accession>A0A6J1D944</accession>
<evidence type="ECO:0000259" key="3">
    <source>
        <dbReference type="Pfam" id="PF17886"/>
    </source>
</evidence>
<evidence type="ECO:0000259" key="2">
    <source>
        <dbReference type="Pfam" id="PF02374"/>
    </source>
</evidence>
<dbReference type="GeneID" id="111018739"/>
<dbReference type="CDD" id="cd02035">
    <property type="entry name" value="ArsA"/>
    <property type="match status" value="1"/>
</dbReference>
<feature type="domain" description="ArsA/GET3 Anion-transporting ATPase-like" evidence="2">
    <location>
        <begin position="50"/>
        <end position="231"/>
    </location>
</feature>
<reference evidence="5 6" key="1">
    <citation type="submission" date="2025-04" db="UniProtKB">
        <authorList>
            <consortium name="RefSeq"/>
        </authorList>
    </citation>
    <scope>IDENTIFICATION</scope>
    <source>
        <strain evidence="5 6">OHB3-1</strain>
    </source>
</reference>
<dbReference type="AlphaFoldDB" id="A0A6J1D944"/>